<dbReference type="Pfam" id="PF05016">
    <property type="entry name" value="ParE_toxin"/>
    <property type="match status" value="1"/>
</dbReference>
<dbReference type="RefSeq" id="WP_394400395.1">
    <property type="nucleotide sequence ID" value="NZ_JBIGHW010000012.1"/>
</dbReference>
<comment type="caution">
    <text evidence="2">The sequence shown here is derived from an EMBL/GenBank/DDBJ whole genome shotgun (WGS) entry which is preliminary data.</text>
</comment>
<reference evidence="2 3" key="1">
    <citation type="submission" date="2024-08" db="EMBL/GenBank/DDBJ databases">
        <authorList>
            <person name="Lu H."/>
        </authorList>
    </citation>
    <scope>NUCLEOTIDE SEQUENCE [LARGE SCALE GENOMIC DNA]</scope>
    <source>
        <strain evidence="2 3">LKC17W</strain>
    </source>
</reference>
<evidence type="ECO:0000313" key="3">
    <source>
        <dbReference type="Proteomes" id="UP001606301"/>
    </source>
</evidence>
<proteinExistence type="predicted"/>
<protein>
    <submittedName>
        <fullName evidence="2">Type II toxin-antitoxin system RelE/ParE family toxin</fullName>
    </submittedName>
</protein>
<dbReference type="InterPro" id="IPR007712">
    <property type="entry name" value="RelE/ParE_toxin"/>
</dbReference>
<dbReference type="EMBL" id="JBIGHW010000012">
    <property type="protein sequence ID" value="MFG6442796.1"/>
    <property type="molecule type" value="Genomic_DNA"/>
</dbReference>
<evidence type="ECO:0000256" key="1">
    <source>
        <dbReference type="ARBA" id="ARBA00022649"/>
    </source>
</evidence>
<accession>A0ABW7FN72</accession>
<keyword evidence="3" id="KW-1185">Reference proteome</keyword>
<organism evidence="2 3">
    <name type="scientific">Pelomonas margarita</name>
    <dbReference type="NCBI Taxonomy" id="3299031"/>
    <lineage>
        <taxon>Bacteria</taxon>
        <taxon>Pseudomonadati</taxon>
        <taxon>Pseudomonadota</taxon>
        <taxon>Betaproteobacteria</taxon>
        <taxon>Burkholderiales</taxon>
        <taxon>Sphaerotilaceae</taxon>
        <taxon>Roseateles</taxon>
    </lineage>
</organism>
<keyword evidence="1" id="KW-1277">Toxin-antitoxin system</keyword>
<dbReference type="Proteomes" id="UP001606301">
    <property type="component" value="Unassembled WGS sequence"/>
</dbReference>
<name>A0ABW7FN72_9BURK</name>
<dbReference type="Gene3D" id="3.30.2310.20">
    <property type="entry name" value="RelE-like"/>
    <property type="match status" value="1"/>
</dbReference>
<sequence length="100" mass="11534">MRSLTVHPAAGQELDEALTWCRERFGRRISDRLLLQFDRAATLLRTHPEIGSADASGARKLPLPRFPYSVVYRIEADGERIVVLALHHQRRRAGYWVGRR</sequence>
<evidence type="ECO:0000313" key="2">
    <source>
        <dbReference type="EMBL" id="MFG6442796.1"/>
    </source>
</evidence>
<gene>
    <name evidence="2" type="ORF">ACG0Z3_19075</name>
</gene>
<dbReference type="InterPro" id="IPR035093">
    <property type="entry name" value="RelE/ParE_toxin_dom_sf"/>
</dbReference>